<dbReference type="PROSITE" id="PS51273">
    <property type="entry name" value="GATASE_TYPE_1"/>
    <property type="match status" value="1"/>
</dbReference>
<evidence type="ECO:0000313" key="3">
    <source>
        <dbReference type="Proteomes" id="UP001209681"/>
    </source>
</evidence>
<dbReference type="CDD" id="cd01741">
    <property type="entry name" value="GATase1_1"/>
    <property type="match status" value="1"/>
</dbReference>
<gene>
    <name evidence="2" type="ORF">OOT00_14640</name>
</gene>
<protein>
    <submittedName>
        <fullName evidence="2">Glutamine amidotransferase</fullName>
    </submittedName>
</protein>
<dbReference type="NCBIfam" id="NF006562">
    <property type="entry name" value="PRK09065.1"/>
    <property type="match status" value="1"/>
</dbReference>
<accession>A0ABT3NCQ0</accession>
<dbReference type="SUPFAM" id="SSF52317">
    <property type="entry name" value="Class I glutamine amidotransferase-like"/>
    <property type="match status" value="1"/>
</dbReference>
<keyword evidence="2" id="KW-0315">Glutamine amidotransferase</keyword>
<reference evidence="2 3" key="1">
    <citation type="submission" date="2022-11" db="EMBL/GenBank/DDBJ databases">
        <title>Desulfobotulus tamanensis H1 sp. nov. - anaerobic, alkaliphilic, sulphate reducing bacterium isolated from terrestrial mud volcano.</title>
        <authorList>
            <person name="Frolova A."/>
            <person name="Merkel A.Y."/>
            <person name="Slobodkin A.I."/>
        </authorList>
    </citation>
    <scope>NUCLEOTIDE SEQUENCE [LARGE SCALE GENOMIC DNA]</scope>
    <source>
        <strain evidence="2 3">H1</strain>
    </source>
</reference>
<feature type="domain" description="Glutamine amidotransferase" evidence="1">
    <location>
        <begin position="35"/>
        <end position="201"/>
    </location>
</feature>
<evidence type="ECO:0000259" key="1">
    <source>
        <dbReference type="Pfam" id="PF00117"/>
    </source>
</evidence>
<dbReference type="InterPro" id="IPR044992">
    <property type="entry name" value="ChyE-like"/>
</dbReference>
<evidence type="ECO:0000313" key="2">
    <source>
        <dbReference type="EMBL" id="MCW7755223.1"/>
    </source>
</evidence>
<dbReference type="PANTHER" id="PTHR42695">
    <property type="entry name" value="GLUTAMINE AMIDOTRANSFERASE YLR126C-RELATED"/>
    <property type="match status" value="1"/>
</dbReference>
<name>A0ABT3NCQ0_9BACT</name>
<sequence length="246" mass="26888">MQTLFIIKTGSTFASLSRQFGDFDSWIRTALGPVSFPVITVDAEKTEVLPAAEDCCGVIITGSHAMVTDALSWSRILEAWIPSLLQAKIPLLGICYGHQLLARAAGGEAGFHPRGPETGTVMLTRLPESKGDPLLGSLPPSFPVHATHAQTVLKLPDNAIRLAFSDHEANHAFRIPPCAWGVQFHPEYTEAIMQAYILEEKLRGERNESTTDTLLKNVVATPQASELLQTFARIVQKFSYIPGDHD</sequence>
<comment type="caution">
    <text evidence="2">The sequence shown here is derived from an EMBL/GenBank/DDBJ whole genome shotgun (WGS) entry which is preliminary data.</text>
</comment>
<dbReference type="Pfam" id="PF00117">
    <property type="entry name" value="GATase"/>
    <property type="match status" value="1"/>
</dbReference>
<dbReference type="Gene3D" id="3.40.50.880">
    <property type="match status" value="1"/>
</dbReference>
<proteinExistence type="predicted"/>
<keyword evidence="3" id="KW-1185">Reference proteome</keyword>
<dbReference type="InterPro" id="IPR017926">
    <property type="entry name" value="GATASE"/>
</dbReference>
<dbReference type="PANTHER" id="PTHR42695:SF5">
    <property type="entry name" value="GLUTAMINE AMIDOTRANSFERASE YLR126C-RELATED"/>
    <property type="match status" value="1"/>
</dbReference>
<dbReference type="Proteomes" id="UP001209681">
    <property type="component" value="Unassembled WGS sequence"/>
</dbReference>
<dbReference type="InterPro" id="IPR029062">
    <property type="entry name" value="Class_I_gatase-like"/>
</dbReference>
<organism evidence="2 3">
    <name type="scientific">Desulfobotulus pelophilus</name>
    <dbReference type="NCBI Taxonomy" id="2823377"/>
    <lineage>
        <taxon>Bacteria</taxon>
        <taxon>Pseudomonadati</taxon>
        <taxon>Thermodesulfobacteriota</taxon>
        <taxon>Desulfobacteria</taxon>
        <taxon>Desulfobacterales</taxon>
        <taxon>Desulfobacteraceae</taxon>
        <taxon>Desulfobotulus</taxon>
    </lineage>
</organism>
<dbReference type="RefSeq" id="WP_265426157.1">
    <property type="nucleotide sequence ID" value="NZ_JAPFPW010000025.1"/>
</dbReference>
<dbReference type="EMBL" id="JAPFPW010000025">
    <property type="protein sequence ID" value="MCW7755223.1"/>
    <property type="molecule type" value="Genomic_DNA"/>
</dbReference>